<comment type="similarity">
    <text evidence="1">Belongs to the bacterial solute-binding protein 1 family.</text>
</comment>
<dbReference type="SUPFAM" id="SSF53850">
    <property type="entry name" value="Periplasmic binding protein-like II"/>
    <property type="match status" value="1"/>
</dbReference>
<evidence type="ECO:0000256" key="1">
    <source>
        <dbReference type="ARBA" id="ARBA00008520"/>
    </source>
</evidence>
<dbReference type="EMBL" id="LT629710">
    <property type="protein sequence ID" value="SDO46982.1"/>
    <property type="molecule type" value="Genomic_DNA"/>
</dbReference>
<evidence type="ECO:0000313" key="5">
    <source>
        <dbReference type="EMBL" id="SDO46982.1"/>
    </source>
</evidence>
<evidence type="ECO:0000313" key="6">
    <source>
        <dbReference type="Proteomes" id="UP000198741"/>
    </source>
</evidence>
<feature type="region of interest" description="Disordered" evidence="3">
    <location>
        <begin position="28"/>
        <end position="85"/>
    </location>
</feature>
<evidence type="ECO:0000256" key="3">
    <source>
        <dbReference type="SAM" id="MobiDB-lite"/>
    </source>
</evidence>
<dbReference type="InterPro" id="IPR050490">
    <property type="entry name" value="Bact_solute-bd_prot1"/>
</dbReference>
<dbReference type="Gene3D" id="3.40.190.10">
    <property type="entry name" value="Periplasmic binding protein-like II"/>
    <property type="match status" value="2"/>
</dbReference>
<protein>
    <submittedName>
        <fullName evidence="5">Carbohydrate ABC transporter substrate-binding protein, CUT1 family</fullName>
    </submittedName>
</protein>
<dbReference type="PANTHER" id="PTHR43649">
    <property type="entry name" value="ARABINOSE-BINDING PROTEIN-RELATED"/>
    <property type="match status" value="1"/>
</dbReference>
<keyword evidence="4" id="KW-0732">Signal</keyword>
<accession>A0A1H0JU10</accession>
<sequence>MSRTSASKAMATIAGIGALALIMSACSSSSSSSSTSSAASAAGGSSSAAAPVGSSSAAAGSPSASAPASSSPASSGGPSSSSSATAAGLNDDATYCDYLKKTWPNISGKQVSVYTSIAGDEGKQVESSFKDFTTCTGATVKYTSDKNFEQQIVVQAKSGNAANIAFVPQPGLLATLVATGKVVEAPASVAANVDKYWDKGWKSYGTIGGKFYAAPLGANVKSLVWYSPKMFAAKGYTVPTTWDQMIALSDKIAADPSGVKPWCAGVESGSATGWTATDWLEEVVLRQAGPDVYDQWVAGKVKFSDPAIAKALATVGSIWKNDKYVNAGIGDVASIATTSFNDGGLPIQQGKCYMHQQASFYETNFKGTPTVSPTGDLYAFYEPTMSDTFGKPVEVGGEFVAAFSSNPEVQAFQWFLTTAHWANAQSKASKSRISANKGLDVANVADPINKLSVQILQDPKAVSRFDASDLMPAAVGSGAEWKQLTNWITGQDDATTLSQIDAAWPNS</sequence>
<proteinExistence type="inferred from homology"/>
<name>A0A1H0JU10_9ACTN</name>
<evidence type="ECO:0000256" key="2">
    <source>
        <dbReference type="ARBA" id="ARBA00022448"/>
    </source>
</evidence>
<dbReference type="PANTHER" id="PTHR43649:SF29">
    <property type="entry name" value="OSMOPROTECTIVE COMPOUNDS-BINDING PROTEIN GGTB"/>
    <property type="match status" value="1"/>
</dbReference>
<evidence type="ECO:0000256" key="4">
    <source>
        <dbReference type="SAM" id="SignalP"/>
    </source>
</evidence>
<dbReference type="Proteomes" id="UP000198741">
    <property type="component" value="Chromosome I"/>
</dbReference>
<feature type="chain" id="PRO_5038662443" evidence="4">
    <location>
        <begin position="34"/>
        <end position="507"/>
    </location>
</feature>
<dbReference type="STRING" id="1090615.SAMN04515671_1037"/>
<feature type="signal peptide" evidence="4">
    <location>
        <begin position="1"/>
        <end position="33"/>
    </location>
</feature>
<dbReference type="AlphaFoldDB" id="A0A1H0JU10"/>
<reference evidence="5 6" key="1">
    <citation type="submission" date="2016-10" db="EMBL/GenBank/DDBJ databases">
        <authorList>
            <person name="de Groot N.N."/>
        </authorList>
    </citation>
    <scope>NUCLEOTIDE SEQUENCE [LARGE SCALE GENOMIC DNA]</scope>
    <source>
        <strain evidence="6">P4-7,KCTC 19426,CECT 7604</strain>
    </source>
</reference>
<organism evidence="5 6">
    <name type="scientific">Nakamurella panacisegetis</name>
    <dbReference type="NCBI Taxonomy" id="1090615"/>
    <lineage>
        <taxon>Bacteria</taxon>
        <taxon>Bacillati</taxon>
        <taxon>Actinomycetota</taxon>
        <taxon>Actinomycetes</taxon>
        <taxon>Nakamurellales</taxon>
        <taxon>Nakamurellaceae</taxon>
        <taxon>Nakamurella</taxon>
    </lineage>
</organism>
<gene>
    <name evidence="5" type="ORF">SAMN04515671_1037</name>
</gene>
<dbReference type="PROSITE" id="PS51257">
    <property type="entry name" value="PROKAR_LIPOPROTEIN"/>
    <property type="match status" value="1"/>
</dbReference>
<keyword evidence="6" id="KW-1185">Reference proteome</keyword>
<keyword evidence="2" id="KW-0813">Transport</keyword>